<evidence type="ECO:0008006" key="3">
    <source>
        <dbReference type="Google" id="ProtNLM"/>
    </source>
</evidence>
<accession>A0A919YJM9</accession>
<gene>
    <name evidence="1" type="ORF">J34TS1_55180</name>
</gene>
<protein>
    <recommendedName>
        <fullName evidence="3">2'-5' RNA ligase family protein</fullName>
    </recommendedName>
</protein>
<dbReference type="PANTHER" id="PTHR36039">
    <property type="match status" value="1"/>
</dbReference>
<sequence length="182" mass="20637">MYGVVLHLDSDAEQKIVKLWKELDGLEISHYAEEIPDRRPHITLADYSELDEKTFTEMFRAFYSSKTKFTLTLGVLGTFLQSGTLFLAPTPTLELIELHADHHDHFKEYTGFSNSLYAPGMWIPHCTIANRLNGQKLAEGLQYCTGKLQVLTAEVVEISIIKLLYKDNQCVSAPAIFSQKLL</sequence>
<dbReference type="AlphaFoldDB" id="A0A919YJM9"/>
<dbReference type="RefSeq" id="WP_212980868.1">
    <property type="nucleotide sequence ID" value="NZ_AP025343.1"/>
</dbReference>
<dbReference type="Gene3D" id="3.90.1140.10">
    <property type="entry name" value="Cyclic phosphodiesterase"/>
    <property type="match status" value="1"/>
</dbReference>
<keyword evidence="2" id="KW-1185">Reference proteome</keyword>
<name>A0A919YJM9_9BACL</name>
<reference evidence="1 2" key="1">
    <citation type="submission" date="2021-03" db="EMBL/GenBank/DDBJ databases">
        <title>Antimicrobial resistance genes in bacteria isolated from Japanese honey, and their potential for conferring macrolide and lincosamide resistance in the American foulbrood pathogen Paenibacillus larvae.</title>
        <authorList>
            <person name="Okamoto M."/>
            <person name="Kumagai M."/>
            <person name="Kanamori H."/>
            <person name="Takamatsu D."/>
        </authorList>
    </citation>
    <scope>NUCLEOTIDE SEQUENCE [LARGE SCALE GENOMIC DNA]</scope>
    <source>
        <strain evidence="1 2">J34TS1</strain>
    </source>
</reference>
<comment type="caution">
    <text evidence="1">The sequence shown here is derived from an EMBL/GenBank/DDBJ whole genome shotgun (WGS) entry which is preliminary data.</text>
</comment>
<dbReference type="SUPFAM" id="SSF55144">
    <property type="entry name" value="LigT-like"/>
    <property type="match status" value="1"/>
</dbReference>
<evidence type="ECO:0000313" key="1">
    <source>
        <dbReference type="EMBL" id="GIO50753.1"/>
    </source>
</evidence>
<dbReference type="Pfam" id="PF13563">
    <property type="entry name" value="2_5_RNA_ligase2"/>
    <property type="match status" value="1"/>
</dbReference>
<dbReference type="EMBL" id="BORT01000037">
    <property type="protein sequence ID" value="GIO50753.1"/>
    <property type="molecule type" value="Genomic_DNA"/>
</dbReference>
<dbReference type="InterPro" id="IPR009097">
    <property type="entry name" value="Cyclic_Pdiesterase"/>
</dbReference>
<dbReference type="PANTHER" id="PTHR36039:SF2">
    <property type="entry name" value="RNA LIGASE_CYCLIC NUCLEOTIDE PHOSPHODIESTERASE FAMILY PROTEIN"/>
    <property type="match status" value="1"/>
</dbReference>
<dbReference type="Proteomes" id="UP000682811">
    <property type="component" value="Unassembled WGS sequence"/>
</dbReference>
<evidence type="ECO:0000313" key="2">
    <source>
        <dbReference type="Proteomes" id="UP000682811"/>
    </source>
</evidence>
<proteinExistence type="predicted"/>
<organism evidence="1 2">
    <name type="scientific">Paenibacillus azoreducens</name>
    <dbReference type="NCBI Taxonomy" id="116718"/>
    <lineage>
        <taxon>Bacteria</taxon>
        <taxon>Bacillati</taxon>
        <taxon>Bacillota</taxon>
        <taxon>Bacilli</taxon>
        <taxon>Bacillales</taxon>
        <taxon>Paenibacillaceae</taxon>
        <taxon>Paenibacillus</taxon>
    </lineage>
</organism>